<dbReference type="Gene3D" id="1.20.5.4130">
    <property type="match status" value="1"/>
</dbReference>
<dbReference type="SUPFAM" id="SSF52540">
    <property type="entry name" value="P-loop containing nucleoside triphosphate hydrolases"/>
    <property type="match status" value="1"/>
</dbReference>
<evidence type="ECO:0000256" key="5">
    <source>
        <dbReference type="ARBA" id="ARBA00022840"/>
    </source>
</evidence>
<dbReference type="FunFam" id="3.40.50.300:FF:001091">
    <property type="entry name" value="Probable disease resistance protein At1g61300"/>
    <property type="match status" value="1"/>
</dbReference>
<dbReference type="GO" id="GO:0006952">
    <property type="term" value="P:defense response"/>
    <property type="evidence" value="ECO:0007669"/>
    <property type="project" value="UniProtKB-KW"/>
</dbReference>
<dbReference type="PRINTS" id="PR00364">
    <property type="entry name" value="DISEASERSIST"/>
</dbReference>
<name>A0AAD2E944_9LAMI</name>
<feature type="domain" description="Disease resistance R13L4/SHOC-2-like LRR" evidence="9">
    <location>
        <begin position="496"/>
        <end position="625"/>
    </location>
</feature>
<sequence>MAIVEAFVGAIVDGLVEKLASGELLKFLRRVGIDAQLKGWRTTLLMIQAVLTDAENKQTANNAVKLWLNDLEDLAYDLEDLVDELNTEASQRKLRESKGSTSIIKRMKFCYDDFLSDRGIASKLKEISGRLEDLKEQKNMLNLVENVRGRSYERSPTSSLVVESEVYGREEDREKILDILLGGGSNNSPILSVIPIVGMGGVGKTTLAQLVYNDERLKGRFNPKGWVCVSDEFDVVKVTKNILEAVSGEKCDYENFDKLQVKLKETLSKKKFLVVLDDIWNENYGNWDILRRPFLAGKPGSTIIITTRQEGVAKIMSQFPAYHLSLLSESDALSLLAQHAFGTKTFDGHSDLIEIGKSIDYEVEKSDLVYLWRAEGLLQESKKDTSIEEVGSQYFDELRDGSFFQQSSVNASCFVMHDLFNDLAMSVAGDKCLRMDDELKESLPGKISVKVRHLSFNCSPYETYPRFNFLDEVQKLRTFLLPTVESSFYSLSRRILLHLLSNSYCLRVLSLNDYEIYELPDSIGDLRHLRYLGLARTKLKCLPESVCALINLQVLILRGCSDLTKLPTSMENLIHLRHLDISGTDQLHEMPQGIAELRSLRTLTKMTASENNGMRLKELGNLSFLQGEISIEELQYVVSPGHRR</sequence>
<keyword evidence="2" id="KW-0677">Repeat</keyword>
<dbReference type="InterPro" id="IPR032675">
    <property type="entry name" value="LRR_dom_sf"/>
</dbReference>
<dbReference type="GO" id="GO:0005524">
    <property type="term" value="F:ATP binding"/>
    <property type="evidence" value="ECO:0007669"/>
    <property type="project" value="UniProtKB-KW"/>
</dbReference>
<keyword evidence="4" id="KW-0611">Plant defense</keyword>
<dbReference type="PANTHER" id="PTHR36766:SF51">
    <property type="entry name" value="DISEASE RESISTANCE RPP13-LIKE PROTEIN 1"/>
    <property type="match status" value="1"/>
</dbReference>
<accession>A0AAD2E944</accession>
<gene>
    <name evidence="10" type="ORF">FPE_LOCUS29359</name>
</gene>
<dbReference type="GO" id="GO:0043531">
    <property type="term" value="F:ADP binding"/>
    <property type="evidence" value="ECO:0007669"/>
    <property type="project" value="InterPro"/>
</dbReference>
<dbReference type="Gene3D" id="3.80.10.10">
    <property type="entry name" value="Ribonuclease Inhibitor"/>
    <property type="match status" value="1"/>
</dbReference>
<dbReference type="AlphaFoldDB" id="A0AAD2E944"/>
<evidence type="ECO:0000259" key="8">
    <source>
        <dbReference type="Pfam" id="PF23559"/>
    </source>
</evidence>
<evidence type="ECO:0008006" key="12">
    <source>
        <dbReference type="Google" id="ProtNLM"/>
    </source>
</evidence>
<dbReference type="Pfam" id="PF23559">
    <property type="entry name" value="WHD_DRP"/>
    <property type="match status" value="1"/>
</dbReference>
<evidence type="ECO:0000256" key="2">
    <source>
        <dbReference type="ARBA" id="ARBA00022737"/>
    </source>
</evidence>
<organism evidence="10 11">
    <name type="scientific">Fraxinus pennsylvanica</name>
    <dbReference type="NCBI Taxonomy" id="56036"/>
    <lineage>
        <taxon>Eukaryota</taxon>
        <taxon>Viridiplantae</taxon>
        <taxon>Streptophyta</taxon>
        <taxon>Embryophyta</taxon>
        <taxon>Tracheophyta</taxon>
        <taxon>Spermatophyta</taxon>
        <taxon>Magnoliopsida</taxon>
        <taxon>eudicotyledons</taxon>
        <taxon>Gunneridae</taxon>
        <taxon>Pentapetalae</taxon>
        <taxon>asterids</taxon>
        <taxon>lamiids</taxon>
        <taxon>Lamiales</taxon>
        <taxon>Oleaceae</taxon>
        <taxon>Oleeae</taxon>
        <taxon>Fraxinus</taxon>
    </lineage>
</organism>
<dbReference type="Proteomes" id="UP000834106">
    <property type="component" value="Chromosome 18"/>
</dbReference>
<dbReference type="InterPro" id="IPR027417">
    <property type="entry name" value="P-loop_NTPase"/>
</dbReference>
<evidence type="ECO:0000313" key="11">
    <source>
        <dbReference type="Proteomes" id="UP000834106"/>
    </source>
</evidence>
<evidence type="ECO:0000256" key="3">
    <source>
        <dbReference type="ARBA" id="ARBA00022741"/>
    </source>
</evidence>
<dbReference type="Pfam" id="PF00931">
    <property type="entry name" value="NB-ARC"/>
    <property type="match status" value="1"/>
</dbReference>
<dbReference type="GO" id="GO:0051707">
    <property type="term" value="P:response to other organism"/>
    <property type="evidence" value="ECO:0007669"/>
    <property type="project" value="UniProtKB-ARBA"/>
</dbReference>
<evidence type="ECO:0000259" key="9">
    <source>
        <dbReference type="Pfam" id="PF23598"/>
    </source>
</evidence>
<protein>
    <recommendedName>
        <fullName evidence="12">Disease resistance RPP13-like protein 1</fullName>
    </recommendedName>
</protein>
<dbReference type="Gene3D" id="3.40.50.300">
    <property type="entry name" value="P-loop containing nucleotide triphosphate hydrolases"/>
    <property type="match status" value="1"/>
</dbReference>
<keyword evidence="11" id="KW-1185">Reference proteome</keyword>
<dbReference type="Pfam" id="PF23598">
    <property type="entry name" value="LRR_14"/>
    <property type="match status" value="1"/>
</dbReference>
<dbReference type="SUPFAM" id="SSF52058">
    <property type="entry name" value="L domain-like"/>
    <property type="match status" value="1"/>
</dbReference>
<proteinExistence type="inferred from homology"/>
<evidence type="ECO:0000259" key="7">
    <source>
        <dbReference type="Pfam" id="PF18052"/>
    </source>
</evidence>
<feature type="domain" description="Disease resistance N-terminal" evidence="7">
    <location>
        <begin position="11"/>
        <end position="99"/>
    </location>
</feature>
<keyword evidence="3" id="KW-0547">Nucleotide-binding</keyword>
<feature type="domain" description="Disease resistance protein winged helix" evidence="8">
    <location>
        <begin position="360"/>
        <end position="424"/>
    </location>
</feature>
<dbReference type="InterPro" id="IPR002182">
    <property type="entry name" value="NB-ARC"/>
</dbReference>
<reference evidence="10" key="1">
    <citation type="submission" date="2023-05" db="EMBL/GenBank/DDBJ databases">
        <authorList>
            <person name="Huff M."/>
        </authorList>
    </citation>
    <scope>NUCLEOTIDE SEQUENCE</scope>
</reference>
<evidence type="ECO:0000256" key="1">
    <source>
        <dbReference type="ARBA" id="ARBA00008894"/>
    </source>
</evidence>
<dbReference type="Pfam" id="PF18052">
    <property type="entry name" value="Rx_N"/>
    <property type="match status" value="1"/>
</dbReference>
<dbReference type="EMBL" id="OU503053">
    <property type="protein sequence ID" value="CAI9781929.1"/>
    <property type="molecule type" value="Genomic_DNA"/>
</dbReference>
<dbReference type="InterPro" id="IPR058922">
    <property type="entry name" value="WHD_DRP"/>
</dbReference>
<dbReference type="InterPro" id="IPR041118">
    <property type="entry name" value="Rx_N"/>
</dbReference>
<evidence type="ECO:0000256" key="4">
    <source>
        <dbReference type="ARBA" id="ARBA00022821"/>
    </source>
</evidence>
<evidence type="ECO:0000259" key="6">
    <source>
        <dbReference type="Pfam" id="PF00931"/>
    </source>
</evidence>
<dbReference type="InterPro" id="IPR055414">
    <property type="entry name" value="LRR_R13L4/SHOC2-like"/>
</dbReference>
<comment type="similarity">
    <text evidence="1">Belongs to the disease resistance NB-LRR family.</text>
</comment>
<keyword evidence="5" id="KW-0067">ATP-binding</keyword>
<dbReference type="PANTHER" id="PTHR36766">
    <property type="entry name" value="PLANT BROAD-SPECTRUM MILDEW RESISTANCE PROTEIN RPW8"/>
    <property type="match status" value="1"/>
</dbReference>
<evidence type="ECO:0000313" key="10">
    <source>
        <dbReference type="EMBL" id="CAI9781929.1"/>
    </source>
</evidence>
<feature type="domain" description="NB-ARC" evidence="6">
    <location>
        <begin position="170"/>
        <end position="342"/>
    </location>
</feature>